<dbReference type="InterPro" id="IPR011335">
    <property type="entry name" value="Restrct_endonuc-II-like"/>
</dbReference>
<name>A0ABP5JJW4_9ACTN</name>
<evidence type="ECO:0000256" key="3">
    <source>
        <dbReference type="ARBA" id="ARBA00023204"/>
    </source>
</evidence>
<comment type="caution">
    <text evidence="6">The sequence shown here is derived from an EMBL/GenBank/DDBJ whole genome shotgun (WGS) entry which is preliminary data.</text>
</comment>
<dbReference type="SUPFAM" id="SSF52980">
    <property type="entry name" value="Restriction endonuclease-like"/>
    <property type="match status" value="1"/>
</dbReference>
<keyword evidence="7" id="KW-1185">Reference proteome</keyword>
<evidence type="ECO:0000256" key="4">
    <source>
        <dbReference type="SAM" id="MobiDB-lite"/>
    </source>
</evidence>
<evidence type="ECO:0000313" key="7">
    <source>
        <dbReference type="Proteomes" id="UP001500575"/>
    </source>
</evidence>
<keyword evidence="2" id="KW-0347">Helicase</keyword>
<dbReference type="EMBL" id="BAAAQQ010000002">
    <property type="protein sequence ID" value="GAA2119071.1"/>
    <property type="molecule type" value="Genomic_DNA"/>
</dbReference>
<accession>A0ABP5JJW4</accession>
<keyword evidence="1" id="KW-0227">DNA damage</keyword>
<dbReference type="Pfam" id="PF12705">
    <property type="entry name" value="PDDEXK_1"/>
    <property type="match status" value="1"/>
</dbReference>
<feature type="domain" description="PD-(D/E)XK endonuclease-like" evidence="5">
    <location>
        <begin position="38"/>
        <end position="286"/>
    </location>
</feature>
<evidence type="ECO:0000256" key="2">
    <source>
        <dbReference type="ARBA" id="ARBA00022806"/>
    </source>
</evidence>
<dbReference type="InterPro" id="IPR038726">
    <property type="entry name" value="PDDEXK_AddAB-type"/>
</dbReference>
<organism evidence="6 7">
    <name type="scientific">Nocardioides bigeumensis</name>
    <dbReference type="NCBI Taxonomy" id="433657"/>
    <lineage>
        <taxon>Bacteria</taxon>
        <taxon>Bacillati</taxon>
        <taxon>Actinomycetota</taxon>
        <taxon>Actinomycetes</taxon>
        <taxon>Propionibacteriales</taxon>
        <taxon>Nocardioidaceae</taxon>
        <taxon>Nocardioides</taxon>
    </lineage>
</organism>
<keyword evidence="6" id="KW-0378">Hydrolase</keyword>
<keyword evidence="2" id="KW-0067">ATP-binding</keyword>
<dbReference type="InterPro" id="IPR011604">
    <property type="entry name" value="PDDEXK-like_dom_sf"/>
</dbReference>
<keyword evidence="6" id="KW-0269">Exonuclease</keyword>
<protein>
    <submittedName>
        <fullName evidence="6">RecB family exonuclease</fullName>
    </submittedName>
</protein>
<gene>
    <name evidence="6" type="ORF">GCM10009843_11570</name>
</gene>
<proteinExistence type="predicted"/>
<feature type="region of interest" description="Disordered" evidence="4">
    <location>
        <begin position="291"/>
        <end position="321"/>
    </location>
</feature>
<evidence type="ECO:0000313" key="6">
    <source>
        <dbReference type="EMBL" id="GAA2119071.1"/>
    </source>
</evidence>
<keyword evidence="2" id="KW-0547">Nucleotide-binding</keyword>
<dbReference type="Gene3D" id="3.90.320.10">
    <property type="match status" value="1"/>
</dbReference>
<keyword evidence="6" id="KW-0540">Nuclease</keyword>
<sequence>MSGMEVAAAQGDLPEGSDQSPAVALSTPVDGVHVLGALSPSRAADFMVCPLLYRFRTVDRLPEPFSPDAVRGTLVHKVLEDLFDLPADQRTPDQARDLLAPSWGALLAEEPGLAEMLVGAEDDQLAFAAWFASCAEVLDRYFTLEDPRRLEPAERELYVEALLDSKLLLRGFVDRLDEAPDGRLRVVDYKSGRAPGEGFEAKALFQMKFYALALWRSRGVLPSMLQLVYLGSAEMLRYEPDEADLEATERKIIALWEAIRRAEEDGDWRASPSRMCDWCAHKALCPAYGGTPPPLPVTVPPTPAEDPAGDLLTAQEVTGQP</sequence>
<feature type="compositionally biased region" description="Pro residues" evidence="4">
    <location>
        <begin position="291"/>
        <end position="304"/>
    </location>
</feature>
<feature type="region of interest" description="Disordered" evidence="4">
    <location>
        <begin position="1"/>
        <end position="23"/>
    </location>
</feature>
<evidence type="ECO:0000256" key="1">
    <source>
        <dbReference type="ARBA" id="ARBA00022763"/>
    </source>
</evidence>
<dbReference type="GO" id="GO:0004527">
    <property type="term" value="F:exonuclease activity"/>
    <property type="evidence" value="ECO:0007669"/>
    <property type="project" value="UniProtKB-KW"/>
</dbReference>
<keyword evidence="3" id="KW-0234">DNA repair</keyword>
<reference evidence="7" key="1">
    <citation type="journal article" date="2019" name="Int. J. Syst. Evol. Microbiol.">
        <title>The Global Catalogue of Microorganisms (GCM) 10K type strain sequencing project: providing services to taxonomists for standard genome sequencing and annotation.</title>
        <authorList>
            <consortium name="The Broad Institute Genomics Platform"/>
            <consortium name="The Broad Institute Genome Sequencing Center for Infectious Disease"/>
            <person name="Wu L."/>
            <person name="Ma J."/>
        </authorList>
    </citation>
    <scope>NUCLEOTIDE SEQUENCE [LARGE SCALE GENOMIC DNA]</scope>
    <source>
        <strain evidence="7">JCM 16021</strain>
    </source>
</reference>
<dbReference type="Proteomes" id="UP001500575">
    <property type="component" value="Unassembled WGS sequence"/>
</dbReference>
<evidence type="ECO:0000259" key="5">
    <source>
        <dbReference type="Pfam" id="PF12705"/>
    </source>
</evidence>